<protein>
    <submittedName>
        <fullName evidence="13">TonB-linked outer membrane protein, SusC/RagA family</fullName>
    </submittedName>
</protein>
<organism evidence="13 14">
    <name type="scientific">Pustulibacterium marinum</name>
    <dbReference type="NCBI Taxonomy" id="1224947"/>
    <lineage>
        <taxon>Bacteria</taxon>
        <taxon>Pseudomonadati</taxon>
        <taxon>Bacteroidota</taxon>
        <taxon>Flavobacteriia</taxon>
        <taxon>Flavobacteriales</taxon>
        <taxon>Flavobacteriaceae</taxon>
        <taxon>Pustulibacterium</taxon>
    </lineage>
</organism>
<dbReference type="InterPro" id="IPR012910">
    <property type="entry name" value="Plug_dom"/>
</dbReference>
<evidence type="ECO:0000256" key="5">
    <source>
        <dbReference type="ARBA" id="ARBA00023077"/>
    </source>
</evidence>
<keyword evidence="7 8" id="KW-0998">Cell outer membrane</keyword>
<evidence type="ECO:0000256" key="10">
    <source>
        <dbReference type="SAM" id="SignalP"/>
    </source>
</evidence>
<keyword evidence="6 8" id="KW-0472">Membrane</keyword>
<evidence type="ECO:0000259" key="12">
    <source>
        <dbReference type="Pfam" id="PF07715"/>
    </source>
</evidence>
<keyword evidence="10" id="KW-0732">Signal</keyword>
<feature type="domain" description="TonB-dependent receptor plug" evidence="12">
    <location>
        <begin position="119"/>
        <end position="239"/>
    </location>
</feature>
<dbReference type="InterPro" id="IPR023996">
    <property type="entry name" value="TonB-dep_OMP_SusC/RagA"/>
</dbReference>
<dbReference type="PROSITE" id="PS52016">
    <property type="entry name" value="TONB_DEPENDENT_REC_3"/>
    <property type="match status" value="1"/>
</dbReference>
<dbReference type="NCBIfam" id="TIGR04056">
    <property type="entry name" value="OMP_RagA_SusC"/>
    <property type="match status" value="1"/>
</dbReference>
<dbReference type="FunFam" id="2.170.130.10:FF:000023">
    <property type="entry name" value="SusC/RagA family TonB-linked outer membrane protein"/>
    <property type="match status" value="1"/>
</dbReference>
<evidence type="ECO:0000256" key="9">
    <source>
        <dbReference type="RuleBase" id="RU003357"/>
    </source>
</evidence>
<dbReference type="Pfam" id="PF00593">
    <property type="entry name" value="TonB_dep_Rec_b-barrel"/>
    <property type="match status" value="1"/>
</dbReference>
<dbReference type="OrthoDB" id="9768177at2"/>
<evidence type="ECO:0000256" key="7">
    <source>
        <dbReference type="ARBA" id="ARBA00023237"/>
    </source>
</evidence>
<reference evidence="13 14" key="1">
    <citation type="submission" date="2016-10" db="EMBL/GenBank/DDBJ databases">
        <authorList>
            <person name="de Groot N.N."/>
        </authorList>
    </citation>
    <scope>NUCLEOTIDE SEQUENCE [LARGE SCALE GENOMIC DNA]</scope>
    <source>
        <strain evidence="13 14">CGMCC 1.12333</strain>
    </source>
</reference>
<evidence type="ECO:0000259" key="11">
    <source>
        <dbReference type="Pfam" id="PF00593"/>
    </source>
</evidence>
<keyword evidence="4 8" id="KW-0812">Transmembrane</keyword>
<dbReference type="Gene3D" id="2.40.170.20">
    <property type="entry name" value="TonB-dependent receptor, beta-barrel domain"/>
    <property type="match status" value="1"/>
</dbReference>
<proteinExistence type="inferred from homology"/>
<dbReference type="STRING" id="1224947.SAMN05216480_10228"/>
<feature type="domain" description="TonB-dependent receptor-like beta-barrel" evidence="11">
    <location>
        <begin position="438"/>
        <end position="855"/>
    </location>
</feature>
<dbReference type="InterPro" id="IPR008969">
    <property type="entry name" value="CarboxyPept-like_regulatory"/>
</dbReference>
<evidence type="ECO:0000313" key="13">
    <source>
        <dbReference type="EMBL" id="SFU37349.1"/>
    </source>
</evidence>
<evidence type="ECO:0000256" key="3">
    <source>
        <dbReference type="ARBA" id="ARBA00022452"/>
    </source>
</evidence>
<dbReference type="InterPro" id="IPR039426">
    <property type="entry name" value="TonB-dep_rcpt-like"/>
</dbReference>
<dbReference type="EMBL" id="FPBK01000002">
    <property type="protein sequence ID" value="SFU37349.1"/>
    <property type="molecule type" value="Genomic_DNA"/>
</dbReference>
<dbReference type="GO" id="GO:0009279">
    <property type="term" value="C:cell outer membrane"/>
    <property type="evidence" value="ECO:0007669"/>
    <property type="project" value="UniProtKB-SubCell"/>
</dbReference>
<dbReference type="InterPro" id="IPR023997">
    <property type="entry name" value="TonB-dep_OMP_SusC/RagA_CS"/>
</dbReference>
<feature type="signal peptide" evidence="10">
    <location>
        <begin position="1"/>
        <end position="21"/>
    </location>
</feature>
<dbReference type="Pfam" id="PF13715">
    <property type="entry name" value="CarbopepD_reg_2"/>
    <property type="match status" value="1"/>
</dbReference>
<accession>A0A1I7FM90</accession>
<keyword evidence="5 9" id="KW-0798">TonB box</keyword>
<dbReference type="Pfam" id="PF07715">
    <property type="entry name" value="Plug"/>
    <property type="match status" value="1"/>
</dbReference>
<dbReference type="AlphaFoldDB" id="A0A1I7FM90"/>
<gene>
    <name evidence="13" type="ORF">SAMN05216480_10228</name>
</gene>
<keyword evidence="3 8" id="KW-1134">Transmembrane beta strand</keyword>
<feature type="chain" id="PRO_5011596232" evidence="10">
    <location>
        <begin position="22"/>
        <end position="1034"/>
    </location>
</feature>
<dbReference type="InterPro" id="IPR000531">
    <property type="entry name" value="Beta-barrel_TonB"/>
</dbReference>
<dbReference type="Gene3D" id="2.170.130.10">
    <property type="entry name" value="TonB-dependent receptor, plug domain"/>
    <property type="match status" value="1"/>
</dbReference>
<dbReference type="SUPFAM" id="SSF49464">
    <property type="entry name" value="Carboxypeptidase regulatory domain-like"/>
    <property type="match status" value="1"/>
</dbReference>
<evidence type="ECO:0000256" key="6">
    <source>
        <dbReference type="ARBA" id="ARBA00023136"/>
    </source>
</evidence>
<evidence type="ECO:0000256" key="2">
    <source>
        <dbReference type="ARBA" id="ARBA00022448"/>
    </source>
</evidence>
<name>A0A1I7FM90_9FLAO</name>
<dbReference type="Proteomes" id="UP000199138">
    <property type="component" value="Unassembled WGS sequence"/>
</dbReference>
<dbReference type="NCBIfam" id="TIGR04057">
    <property type="entry name" value="SusC_RagA_signa"/>
    <property type="match status" value="1"/>
</dbReference>
<evidence type="ECO:0000256" key="8">
    <source>
        <dbReference type="PROSITE-ProRule" id="PRU01360"/>
    </source>
</evidence>
<evidence type="ECO:0000256" key="4">
    <source>
        <dbReference type="ARBA" id="ARBA00022692"/>
    </source>
</evidence>
<dbReference type="Gene3D" id="2.60.40.1120">
    <property type="entry name" value="Carboxypeptidase-like, regulatory domain"/>
    <property type="match status" value="1"/>
</dbReference>
<keyword evidence="14" id="KW-1185">Reference proteome</keyword>
<dbReference type="InterPro" id="IPR036942">
    <property type="entry name" value="Beta-barrel_TonB_sf"/>
</dbReference>
<comment type="similarity">
    <text evidence="8 9">Belongs to the TonB-dependent receptor family.</text>
</comment>
<evidence type="ECO:0000313" key="14">
    <source>
        <dbReference type="Proteomes" id="UP000199138"/>
    </source>
</evidence>
<evidence type="ECO:0000256" key="1">
    <source>
        <dbReference type="ARBA" id="ARBA00004571"/>
    </source>
</evidence>
<sequence>MFKKSLGLFMFCFLLANILVAQTKTVTGNVTGKDDGIPVPGVNIMIKGTGTGTSTDFDGNFSIETAVGDVLVFSAMGLKTQEVTVAGENNLTIVMATDSEQLDEVVVTALGIKKETKALGYAVTEVGGEELSEIKQANAINSLQGKVAGVNVTGAATGPAGTSKVVIRGVSTLSGNNQPLYVVDGIPIDNSNLGSATRWGGSDYGDGISSINPDDIENISVLKGGAAAALYGSRASNGVILITTKSGKKGNGFGVDFSSSVQFETINTDIYEFQKEYGQGTDGNAPTTQEEALSAGMYSWGAKLDGSQVVQFDGVERAYSSTGDNISRFYHTGETYTNTIAISQAAENYHIRFSATDFTNHDITPNSGMNRKSFSLNAGMVNNEKLSVDLNTKYVLEDVQNRPRVSDSPGNIFFIVGLTPANISTETYKPGINEEGTEYRISSSSTYHQNPYWSAYYFSNQSVKNRFIGSSTIKYQFTDWLYMMGRAGIDQYLARITSVEPYGTAYKPLGGMSEQSYNVKTRDADIMLGFNKDLTEDFSLNALLGANNNAWSQEITSLTGTNFVLPGLEDISNVDTKNYDYANYKRERSSWYFSAEFAYKNYLFLNVTGRQDWFSTLSLAGKTSPNNYFYPSVNSSFVFTDAFDLPEWISFGKVRAGYSDIGGGVNDPYQLNLTYGITNTYAANGTSTPIGGITNSYLPNSELEPFSKKEYEIGTNLKFFNNRLGLDFTYYSNTTTNDIVAISTSTASGYSSGYMNLGELTNKGVEVLLSGSPIKNDKFGWDISYNLGYNKNLVVKTDDDGNPLFPGDAAYGVNSQSGAVEGLPYGAIYGTTFVRDDNGNIQYESNGTPTIGDYEVIGQGIAPWTMGISNNFRYKDFNLSFLIDAKFGADIFSGTSAFANYYGASKNTLVGRENGLDVSGVDSDGNVFSTTLAPSEVDTYYQQLYSIAEANIQSADFIKFREISLGYSVPSSILEKTFISSARVSLIGRNLFFLMRKTENIDPESAYNNTSANGIERFGRPTTRTYGVSLNFKF</sequence>
<dbReference type="InterPro" id="IPR037066">
    <property type="entry name" value="Plug_dom_sf"/>
</dbReference>
<comment type="subcellular location">
    <subcellularLocation>
        <location evidence="1 8">Cell outer membrane</location>
        <topology evidence="1 8">Multi-pass membrane protein</topology>
    </subcellularLocation>
</comment>
<keyword evidence="2 8" id="KW-0813">Transport</keyword>
<dbReference type="SUPFAM" id="SSF56935">
    <property type="entry name" value="Porins"/>
    <property type="match status" value="1"/>
</dbReference>